<sequence length="160" mass="18738">MFKKLVFLALGFSTIISCKNQESEPTEIPQEQIAFTQEGKLQIIKQNEEKVYFNIEIVDTDYETETGLMYREFMEQNQAMLFVFKNERPHSFYMKNTYIPLDLFFITKEMKIATIIENAKPLDESSLPSEVPVTYVLETNAGIAELWDIKEGDSISWKRR</sequence>
<accession>A0A4Q0NSM8</accession>
<comment type="caution">
    <text evidence="1">The sequence shown here is derived from an EMBL/GenBank/DDBJ whole genome shotgun (WGS) entry which is preliminary data.</text>
</comment>
<evidence type="ECO:0000313" key="1">
    <source>
        <dbReference type="EMBL" id="RXG12554.1"/>
    </source>
</evidence>
<organism evidence="1 2">
    <name type="scientific">Leeuwenhoekiella aestuarii</name>
    <dbReference type="NCBI Taxonomy" id="2249426"/>
    <lineage>
        <taxon>Bacteria</taxon>
        <taxon>Pseudomonadati</taxon>
        <taxon>Bacteroidota</taxon>
        <taxon>Flavobacteriia</taxon>
        <taxon>Flavobacteriales</taxon>
        <taxon>Flavobacteriaceae</taxon>
        <taxon>Leeuwenhoekiella</taxon>
    </lineage>
</organism>
<dbReference type="RefSeq" id="WP_128762229.1">
    <property type="nucleotide sequence ID" value="NZ_QOVI01000006.1"/>
</dbReference>
<dbReference type="Proteomes" id="UP000289821">
    <property type="component" value="Unassembled WGS sequence"/>
</dbReference>
<dbReference type="PROSITE" id="PS51257">
    <property type="entry name" value="PROKAR_LIPOPROTEIN"/>
    <property type="match status" value="1"/>
</dbReference>
<dbReference type="Gene3D" id="2.60.120.1140">
    <property type="entry name" value="Protein of unknown function DUF192"/>
    <property type="match status" value="1"/>
</dbReference>
<dbReference type="OrthoDB" id="5526466at2"/>
<dbReference type="PANTHER" id="PTHR37953:SF1">
    <property type="entry name" value="UPF0127 PROTEIN MJ1496"/>
    <property type="match status" value="1"/>
</dbReference>
<dbReference type="AlphaFoldDB" id="A0A4Q0NSM8"/>
<evidence type="ECO:0000313" key="2">
    <source>
        <dbReference type="Proteomes" id="UP000289821"/>
    </source>
</evidence>
<evidence type="ECO:0008006" key="3">
    <source>
        <dbReference type="Google" id="ProtNLM"/>
    </source>
</evidence>
<dbReference type="InterPro" id="IPR003795">
    <property type="entry name" value="DUF192"/>
</dbReference>
<dbReference type="PANTHER" id="PTHR37953">
    <property type="entry name" value="UPF0127 PROTEIN MJ1496"/>
    <property type="match status" value="1"/>
</dbReference>
<keyword evidence="2" id="KW-1185">Reference proteome</keyword>
<reference evidence="1 2" key="1">
    <citation type="submission" date="2018-07" db="EMBL/GenBank/DDBJ databases">
        <title>Leeuwenhoekiella genomics.</title>
        <authorList>
            <person name="Tahon G."/>
            <person name="Willems A."/>
        </authorList>
    </citation>
    <scope>NUCLEOTIDE SEQUENCE [LARGE SCALE GENOMIC DNA]</scope>
    <source>
        <strain evidence="1 2">R-50232</strain>
    </source>
</reference>
<proteinExistence type="predicted"/>
<dbReference type="InterPro" id="IPR038695">
    <property type="entry name" value="Saro_0823-like_sf"/>
</dbReference>
<name>A0A4Q0NSM8_9FLAO</name>
<dbReference type="EMBL" id="QOVI01000006">
    <property type="protein sequence ID" value="RXG12554.1"/>
    <property type="molecule type" value="Genomic_DNA"/>
</dbReference>
<gene>
    <name evidence="1" type="ORF">DSM04_10635</name>
</gene>
<dbReference type="Pfam" id="PF02643">
    <property type="entry name" value="DUF192"/>
    <property type="match status" value="1"/>
</dbReference>
<protein>
    <recommendedName>
        <fullName evidence="3">DUF192 domain-containing protein</fullName>
    </recommendedName>
</protein>